<proteinExistence type="predicted"/>
<dbReference type="Proteomes" id="UP000503011">
    <property type="component" value="Chromosome"/>
</dbReference>
<feature type="region of interest" description="Disordered" evidence="1">
    <location>
        <begin position="105"/>
        <end position="136"/>
    </location>
</feature>
<dbReference type="PANTHER" id="PTHR46832">
    <property type="entry name" value="5'-METHYLTHIOADENOSINE/S-ADENOSYLHOMOCYSTEINE NUCLEOSIDASE"/>
    <property type="match status" value="1"/>
</dbReference>
<accession>A0A6F8YKK6</accession>
<evidence type="ECO:0000259" key="2">
    <source>
        <dbReference type="Pfam" id="PF01048"/>
    </source>
</evidence>
<name>A0A6F8YKK6_9ACTN</name>
<dbReference type="InterPro" id="IPR035994">
    <property type="entry name" value="Nucleoside_phosphorylase_sf"/>
</dbReference>
<dbReference type="GO" id="GO:0008782">
    <property type="term" value="F:adenosylhomocysteine nucleosidase activity"/>
    <property type="evidence" value="ECO:0007669"/>
    <property type="project" value="TreeGrafter"/>
</dbReference>
<feature type="domain" description="Nucleoside phosphorylase" evidence="2">
    <location>
        <begin position="21"/>
        <end position="83"/>
    </location>
</feature>
<gene>
    <name evidence="3" type="ORF">Psuf_038620</name>
</gene>
<dbReference type="PANTHER" id="PTHR46832:SF1">
    <property type="entry name" value="5'-METHYLTHIOADENOSINE_S-ADENOSYLHOMOCYSTEINE NUCLEOSIDASE"/>
    <property type="match status" value="1"/>
</dbReference>
<sequence length="136" mass="14380">MASGSAVIADPDVWRRLKAMGMRKITAVEMEAATIATVAHDRGVPWFVAKGVMDHADTSNDDRYKQFAARASAQVMFALLERLAARTDTCTRRMTEMVVAAGISSASGRPGAGDSRAPVADVGALLPLPPNPPDAE</sequence>
<dbReference type="Gene3D" id="3.40.50.1580">
    <property type="entry name" value="Nucleoside phosphorylase domain"/>
    <property type="match status" value="1"/>
</dbReference>
<feature type="compositionally biased region" description="Pro residues" evidence="1">
    <location>
        <begin position="127"/>
        <end position="136"/>
    </location>
</feature>
<dbReference type="AlphaFoldDB" id="A0A6F8YKK6"/>
<dbReference type="GO" id="GO:0008930">
    <property type="term" value="F:methylthioadenosine nucleosidase activity"/>
    <property type="evidence" value="ECO:0007669"/>
    <property type="project" value="TreeGrafter"/>
</dbReference>
<protein>
    <recommendedName>
        <fullName evidence="2">Nucleoside phosphorylase domain-containing protein</fullName>
    </recommendedName>
</protein>
<dbReference type="GO" id="GO:0005829">
    <property type="term" value="C:cytosol"/>
    <property type="evidence" value="ECO:0007669"/>
    <property type="project" value="TreeGrafter"/>
</dbReference>
<evidence type="ECO:0000313" key="3">
    <source>
        <dbReference type="EMBL" id="BCB86549.1"/>
    </source>
</evidence>
<reference evidence="3 4" key="1">
    <citation type="submission" date="2020-03" db="EMBL/GenBank/DDBJ databases">
        <title>Whole genome shotgun sequence of Phytohabitans suffuscus NBRC 105367.</title>
        <authorList>
            <person name="Komaki H."/>
            <person name="Tamura T."/>
        </authorList>
    </citation>
    <scope>NUCLEOTIDE SEQUENCE [LARGE SCALE GENOMIC DNA]</scope>
    <source>
        <strain evidence="3 4">NBRC 105367</strain>
    </source>
</reference>
<dbReference type="GO" id="GO:0019284">
    <property type="term" value="P:L-methionine salvage from S-adenosylmethionine"/>
    <property type="evidence" value="ECO:0007669"/>
    <property type="project" value="TreeGrafter"/>
</dbReference>
<dbReference type="Pfam" id="PF01048">
    <property type="entry name" value="PNP_UDP_1"/>
    <property type="match status" value="1"/>
</dbReference>
<evidence type="ECO:0000313" key="4">
    <source>
        <dbReference type="Proteomes" id="UP000503011"/>
    </source>
</evidence>
<evidence type="ECO:0000256" key="1">
    <source>
        <dbReference type="SAM" id="MobiDB-lite"/>
    </source>
</evidence>
<dbReference type="GO" id="GO:0009116">
    <property type="term" value="P:nucleoside metabolic process"/>
    <property type="evidence" value="ECO:0007669"/>
    <property type="project" value="InterPro"/>
</dbReference>
<dbReference type="EMBL" id="AP022871">
    <property type="protein sequence ID" value="BCB86549.1"/>
    <property type="molecule type" value="Genomic_DNA"/>
</dbReference>
<reference evidence="3 4" key="2">
    <citation type="submission" date="2020-03" db="EMBL/GenBank/DDBJ databases">
        <authorList>
            <person name="Ichikawa N."/>
            <person name="Kimura A."/>
            <person name="Kitahashi Y."/>
            <person name="Uohara A."/>
        </authorList>
    </citation>
    <scope>NUCLEOTIDE SEQUENCE [LARGE SCALE GENOMIC DNA]</scope>
    <source>
        <strain evidence="3 4">NBRC 105367</strain>
    </source>
</reference>
<dbReference type="RefSeq" id="WP_332108101.1">
    <property type="nucleotide sequence ID" value="NZ_AP022871.1"/>
</dbReference>
<dbReference type="SUPFAM" id="SSF53167">
    <property type="entry name" value="Purine and uridine phosphorylases"/>
    <property type="match status" value="1"/>
</dbReference>
<dbReference type="InterPro" id="IPR000845">
    <property type="entry name" value="Nucleoside_phosphorylase_d"/>
</dbReference>
<organism evidence="3 4">
    <name type="scientific">Phytohabitans suffuscus</name>
    <dbReference type="NCBI Taxonomy" id="624315"/>
    <lineage>
        <taxon>Bacteria</taxon>
        <taxon>Bacillati</taxon>
        <taxon>Actinomycetota</taxon>
        <taxon>Actinomycetes</taxon>
        <taxon>Micromonosporales</taxon>
        <taxon>Micromonosporaceae</taxon>
    </lineage>
</organism>
<dbReference type="KEGG" id="psuu:Psuf_038620"/>
<keyword evidence="4" id="KW-1185">Reference proteome</keyword>